<comment type="domain">
    <text evidence="7">The PPIase activity resides only in the second parvulin domain. The N-terminal region and the C-terminal tail are necessary and sufficient for the chaperone activity of SurA. The PPIase activity is dispensable for SurA to function as a chaperone. The N-terminal region and the C-terminal tail are also required for porin recognition.</text>
</comment>
<dbReference type="PROSITE" id="PS50198">
    <property type="entry name" value="PPIC_PPIASE_2"/>
    <property type="match status" value="2"/>
</dbReference>
<dbReference type="GO" id="GO:0030288">
    <property type="term" value="C:outer membrane-bounded periplasmic space"/>
    <property type="evidence" value="ECO:0007669"/>
    <property type="project" value="InterPro"/>
</dbReference>
<comment type="function">
    <text evidence="7">Chaperone involved in the correct folding and assembly of outer membrane proteins. Recognizes specific patterns of aromatic residues and the orientation of their side chains, which are found more frequently in integral outer membrane proteins. May act in both early periplasmic and late outer membrane-associated steps of protein maturation.</text>
</comment>
<dbReference type="InterPro" id="IPR000297">
    <property type="entry name" value="PPIase_PpiC"/>
</dbReference>
<gene>
    <name evidence="7" type="primary">surA</name>
    <name evidence="9" type="ORF">CBP12_07060</name>
</gene>
<keyword evidence="10" id="KW-1185">Reference proteome</keyword>
<dbReference type="OrthoDB" id="14196at2"/>
<keyword evidence="1 7" id="KW-0732">Signal</keyword>
<dbReference type="GO" id="GO:0006457">
    <property type="term" value="P:protein folding"/>
    <property type="evidence" value="ECO:0007669"/>
    <property type="project" value="UniProtKB-UniRule"/>
</dbReference>
<feature type="domain" description="PpiC" evidence="8">
    <location>
        <begin position="285"/>
        <end position="385"/>
    </location>
</feature>
<comment type="catalytic activity">
    <reaction evidence="7">
        <text>[protein]-peptidylproline (omega=180) = [protein]-peptidylproline (omega=0)</text>
        <dbReference type="Rhea" id="RHEA:16237"/>
        <dbReference type="Rhea" id="RHEA-COMP:10747"/>
        <dbReference type="Rhea" id="RHEA-COMP:10748"/>
        <dbReference type="ChEBI" id="CHEBI:83833"/>
        <dbReference type="ChEBI" id="CHEBI:83834"/>
        <dbReference type="EC" id="5.2.1.8"/>
    </reaction>
</comment>
<dbReference type="Pfam" id="PF09312">
    <property type="entry name" value="SurA_N"/>
    <property type="match status" value="1"/>
</dbReference>
<dbReference type="NCBIfam" id="NF008038">
    <property type="entry name" value="PRK10770.1"/>
    <property type="match status" value="1"/>
</dbReference>
<dbReference type="EMBL" id="CP021376">
    <property type="protein sequence ID" value="ART79935.1"/>
    <property type="molecule type" value="Genomic_DNA"/>
</dbReference>
<dbReference type="InterPro" id="IPR023034">
    <property type="entry name" value="PPIase_SurA"/>
</dbReference>
<feature type="signal peptide" evidence="7">
    <location>
        <begin position="1"/>
        <end position="23"/>
    </location>
</feature>
<dbReference type="InterPro" id="IPR027304">
    <property type="entry name" value="Trigger_fact/SurA_dom_sf"/>
</dbReference>
<feature type="chain" id="PRO_5013413726" description="Chaperone SurA" evidence="7">
    <location>
        <begin position="24"/>
        <end position="438"/>
    </location>
</feature>
<protein>
    <recommendedName>
        <fullName evidence="7">Chaperone SurA</fullName>
    </recommendedName>
    <alternativeName>
        <fullName evidence="7">Peptidyl-prolyl cis-trans isomerase SurA</fullName>
        <shortName evidence="7">PPIase SurA</shortName>
        <ecNumber evidence="7">5.2.1.8</ecNumber>
    </alternativeName>
    <alternativeName>
        <fullName evidence="7">Rotamase SurA</fullName>
    </alternativeName>
</protein>
<keyword evidence="6 7" id="KW-0413">Isomerase</keyword>
<evidence type="ECO:0000256" key="4">
    <source>
        <dbReference type="ARBA" id="ARBA00023110"/>
    </source>
</evidence>
<proteinExistence type="inferred from homology"/>
<keyword evidence="4 7" id="KW-0697">Rotamase</keyword>
<comment type="subcellular location">
    <subcellularLocation>
        <location evidence="7">Periplasm</location>
    </subcellularLocation>
    <text evidence="7">Is capable of associating with the outer membrane.</text>
</comment>
<evidence type="ECO:0000259" key="8">
    <source>
        <dbReference type="PROSITE" id="PS50198"/>
    </source>
</evidence>
<dbReference type="GO" id="GO:0051082">
    <property type="term" value="F:unfolded protein binding"/>
    <property type="evidence" value="ECO:0007669"/>
    <property type="project" value="UniProtKB-UniRule"/>
</dbReference>
<dbReference type="RefSeq" id="WP_086963807.1">
    <property type="nucleotide sequence ID" value="NZ_CP021376.1"/>
</dbReference>
<dbReference type="GO" id="GO:0003755">
    <property type="term" value="F:peptidyl-prolyl cis-trans isomerase activity"/>
    <property type="evidence" value="ECO:0007669"/>
    <property type="project" value="UniProtKB-UniRule"/>
</dbReference>
<dbReference type="GO" id="GO:0043165">
    <property type="term" value="P:Gram-negative-bacterium-type cell outer membrane assembly"/>
    <property type="evidence" value="ECO:0007669"/>
    <property type="project" value="InterPro"/>
</dbReference>
<dbReference type="EC" id="5.2.1.8" evidence="7"/>
<feature type="domain" description="PpiC" evidence="8">
    <location>
        <begin position="173"/>
        <end position="274"/>
    </location>
</feature>
<dbReference type="PANTHER" id="PTHR47637:SF1">
    <property type="entry name" value="CHAPERONE SURA"/>
    <property type="match status" value="1"/>
</dbReference>
<reference evidence="10" key="1">
    <citation type="submission" date="2017-05" db="EMBL/GenBank/DDBJ databases">
        <authorList>
            <person name="Sung H."/>
        </authorList>
    </citation>
    <scope>NUCLEOTIDE SEQUENCE [LARGE SCALE GENOMIC DNA]</scope>
    <source>
        <strain evidence="10">AMac2203</strain>
    </source>
</reference>
<dbReference type="HAMAP" id="MF_01183">
    <property type="entry name" value="Chaperone_SurA"/>
    <property type="match status" value="1"/>
</dbReference>
<dbReference type="Gene3D" id="3.10.50.40">
    <property type="match status" value="2"/>
</dbReference>
<dbReference type="Proteomes" id="UP000243793">
    <property type="component" value="Chromosome"/>
</dbReference>
<dbReference type="SUPFAM" id="SSF54534">
    <property type="entry name" value="FKBP-like"/>
    <property type="match status" value="2"/>
</dbReference>
<dbReference type="InterPro" id="IPR050280">
    <property type="entry name" value="OMP_Chaperone_SurA"/>
</dbReference>
<evidence type="ECO:0000256" key="7">
    <source>
        <dbReference type="HAMAP-Rule" id="MF_01183"/>
    </source>
</evidence>
<sequence precursor="true">MNKRCKQLLLAASLGLFATATQAVELLDKVVAVVDKDVVLESQLTGLVNQVKNSASSAGQNLPDERSLRKQALERLILESLQLQLAERLGLRITDTQLEQAIANVARSQNKTPEQLQAEAKKEGLTYSQFREQVRSEILLSELARNQVRRRINVSDQEVKQVVQMMSEQGQNQQRYRVGNILLALPSEPSNEQLRQASQQAEQLIAKLKQGGDFRKLAIAHSAGPKALEGGDWGMLGVNDMPSLFSEAVKNHQKGDIIGPLRSGAGVHILMVLDMESADQQLVEATEVRARHILLKPSIIMSEEKAQTMLTDFANAIKSGKATLAQLAEQYSEDPGSAIQGGDLGWSAPQAYVSSFRDVVSQLKVGELSEPFRSEHGWHLVKLEDKRVVDATEQATEQKAYQLIFNRRFNEEVQTWLDELKDEAYIRIVDSQLSNGEL</sequence>
<evidence type="ECO:0000256" key="1">
    <source>
        <dbReference type="ARBA" id="ARBA00022729"/>
    </source>
</evidence>
<keyword evidence="5 7" id="KW-0143">Chaperone</keyword>
<name>A0A1Y0CYN1_9GAMM</name>
<dbReference type="InterPro" id="IPR046357">
    <property type="entry name" value="PPIase_dom_sf"/>
</dbReference>
<dbReference type="Pfam" id="PF00639">
    <property type="entry name" value="Rotamase"/>
    <property type="match status" value="2"/>
</dbReference>
<keyword evidence="2 7" id="KW-0677">Repeat</keyword>
<dbReference type="GO" id="GO:0050821">
    <property type="term" value="P:protein stabilization"/>
    <property type="evidence" value="ECO:0007669"/>
    <property type="project" value="InterPro"/>
</dbReference>
<accession>A0A1Y0CYN1</accession>
<dbReference type="PANTHER" id="PTHR47637">
    <property type="entry name" value="CHAPERONE SURA"/>
    <property type="match status" value="1"/>
</dbReference>
<evidence type="ECO:0000256" key="2">
    <source>
        <dbReference type="ARBA" id="ARBA00022737"/>
    </source>
</evidence>
<dbReference type="InterPro" id="IPR015391">
    <property type="entry name" value="SurA_N"/>
</dbReference>
<dbReference type="KEGG" id="ocm:CBP12_07060"/>
<evidence type="ECO:0000313" key="10">
    <source>
        <dbReference type="Proteomes" id="UP000243793"/>
    </source>
</evidence>
<evidence type="ECO:0000313" key="9">
    <source>
        <dbReference type="EMBL" id="ART79935.1"/>
    </source>
</evidence>
<dbReference type="GO" id="GO:0042277">
    <property type="term" value="F:peptide binding"/>
    <property type="evidence" value="ECO:0007669"/>
    <property type="project" value="InterPro"/>
</dbReference>
<dbReference type="SUPFAM" id="SSF109998">
    <property type="entry name" value="Triger factor/SurA peptide-binding domain-like"/>
    <property type="match status" value="1"/>
</dbReference>
<dbReference type="AlphaFoldDB" id="A0A1Y0CYN1"/>
<organism evidence="9 10">
    <name type="scientific">Oceanisphaera avium</name>
    <dbReference type="NCBI Taxonomy" id="1903694"/>
    <lineage>
        <taxon>Bacteria</taxon>
        <taxon>Pseudomonadati</taxon>
        <taxon>Pseudomonadota</taxon>
        <taxon>Gammaproteobacteria</taxon>
        <taxon>Aeromonadales</taxon>
        <taxon>Aeromonadaceae</taxon>
        <taxon>Oceanisphaera</taxon>
    </lineage>
</organism>
<dbReference type="Gene3D" id="1.10.4030.10">
    <property type="entry name" value="Porin chaperone SurA, peptide-binding domain"/>
    <property type="match status" value="2"/>
</dbReference>
<keyword evidence="3 7" id="KW-0574">Periplasm</keyword>
<evidence type="ECO:0000256" key="6">
    <source>
        <dbReference type="ARBA" id="ARBA00023235"/>
    </source>
</evidence>
<evidence type="ECO:0000256" key="5">
    <source>
        <dbReference type="ARBA" id="ARBA00023186"/>
    </source>
</evidence>
<evidence type="ECO:0000256" key="3">
    <source>
        <dbReference type="ARBA" id="ARBA00022764"/>
    </source>
</evidence>